<evidence type="ECO:0000256" key="2">
    <source>
        <dbReference type="RuleBase" id="RU003860"/>
    </source>
</evidence>
<dbReference type="EMBL" id="LR743507">
    <property type="protein sequence ID" value="CAA2102389.1"/>
    <property type="molecule type" value="Genomic_DNA"/>
</dbReference>
<proteinExistence type="inferred from homology"/>
<reference evidence="3" key="1">
    <citation type="submission" date="2019-12" db="EMBL/GenBank/DDBJ databases">
        <authorList>
            <person name="Cremers G."/>
        </authorList>
    </citation>
    <scope>NUCLEOTIDE SEQUENCE</scope>
    <source>
        <strain evidence="3">Vvax</strain>
    </source>
</reference>
<dbReference type="PANTHER" id="PTHR46229:SF2">
    <property type="entry name" value="BOLA-LIKE PROTEIN 1"/>
    <property type="match status" value="1"/>
</dbReference>
<comment type="similarity">
    <text evidence="1 2">Belongs to the BolA/IbaG family.</text>
</comment>
<dbReference type="InterPro" id="IPR002634">
    <property type="entry name" value="BolA"/>
</dbReference>
<sequence length="110" mass="12160">MSLRQPPSGGDTCGPAAPVPQCPPIEYLYLMTAEELQAIIAAHLPCEHISLEGDGRHWYATIVSAEFEGKRSIQRHQRVYATLGAKMHTDEVHALSMKTYTPAEWAAVEK</sequence>
<dbReference type="Gene3D" id="3.30.300.90">
    <property type="entry name" value="BolA-like"/>
    <property type="match status" value="1"/>
</dbReference>
<dbReference type="Pfam" id="PF01722">
    <property type="entry name" value="BolA"/>
    <property type="match status" value="1"/>
</dbReference>
<protein>
    <submittedName>
        <fullName evidence="3">Acid stress protein IbaG</fullName>
    </submittedName>
</protein>
<dbReference type="PANTHER" id="PTHR46229">
    <property type="entry name" value="BOLA TRANSCRIPTION REGULATOR"/>
    <property type="match status" value="1"/>
</dbReference>
<name>A0A679J8A2_VARPD</name>
<gene>
    <name evidence="3" type="primary">ibaG</name>
    <name evidence="3" type="ORF">VVAX_01730</name>
</gene>
<dbReference type="AlphaFoldDB" id="A0A679J8A2"/>
<organism evidence="3">
    <name type="scientific">Variovorax paradoxus</name>
    <dbReference type="NCBI Taxonomy" id="34073"/>
    <lineage>
        <taxon>Bacteria</taxon>
        <taxon>Pseudomonadati</taxon>
        <taxon>Pseudomonadota</taxon>
        <taxon>Betaproteobacteria</taxon>
        <taxon>Burkholderiales</taxon>
        <taxon>Comamonadaceae</taxon>
        <taxon>Variovorax</taxon>
    </lineage>
</organism>
<dbReference type="InterPro" id="IPR050961">
    <property type="entry name" value="BolA/IbaG_stress_morph_reg"/>
</dbReference>
<accession>A0A679J8A2</accession>
<evidence type="ECO:0000313" key="3">
    <source>
        <dbReference type="EMBL" id="CAA2102389.1"/>
    </source>
</evidence>
<dbReference type="InterPro" id="IPR036065">
    <property type="entry name" value="BolA-like_sf"/>
</dbReference>
<dbReference type="SUPFAM" id="SSF82657">
    <property type="entry name" value="BolA-like"/>
    <property type="match status" value="1"/>
</dbReference>
<evidence type="ECO:0000256" key="1">
    <source>
        <dbReference type="ARBA" id="ARBA00005578"/>
    </source>
</evidence>